<sequence length="258" mass="29163">MVNCVGDIFLHKYVLLHMSYHSHNRKQSDKVKVKVTKSKINFSSDVAAGQLACIIHTFSAKLFQSIKIGFMPKFTNFEMADMHFAYGLANNSRETRRIYAERHPQCNLPCRKIFANIHRYLREKSSFVKNTDLGKPMTVRTPEEAVLNEIEAHSERNTRKIARALNSTSSGDLCDPLILMRREIEIIQKSRARKRRQSGSQSTTAIGSSNIMLSIAATSSEVSRVKIHIESFSRIVRASRHLPPSVVAHSVSIRAIAP</sequence>
<reference evidence="1" key="1">
    <citation type="submission" date="2011-02" db="EMBL/GenBank/DDBJ databases">
        <title>The genome of the leaf-cutting ant Acromyrmex echinatior suggests key adaptations to social evolution and fungus farming.</title>
        <authorList>
            <person name="Nygaard S."/>
            <person name="Zhang G."/>
        </authorList>
    </citation>
    <scope>NUCLEOTIDE SEQUENCE</scope>
</reference>
<dbReference type="EMBL" id="GL887654">
    <property type="protein sequence ID" value="EGI70538.1"/>
    <property type="molecule type" value="Genomic_DNA"/>
</dbReference>
<name>F4W5I6_ACREC</name>
<protein>
    <recommendedName>
        <fullName evidence="3">DUF4817 domain-containing protein</fullName>
    </recommendedName>
</protein>
<proteinExistence type="predicted"/>
<keyword evidence="2" id="KW-1185">Reference proteome</keyword>
<evidence type="ECO:0000313" key="1">
    <source>
        <dbReference type="EMBL" id="EGI70538.1"/>
    </source>
</evidence>
<accession>F4W5I6</accession>
<evidence type="ECO:0008006" key="3">
    <source>
        <dbReference type="Google" id="ProtNLM"/>
    </source>
</evidence>
<evidence type="ECO:0000313" key="2">
    <source>
        <dbReference type="Proteomes" id="UP000007755"/>
    </source>
</evidence>
<dbReference type="AlphaFoldDB" id="F4W5I6"/>
<organism evidence="2">
    <name type="scientific">Acromyrmex echinatior</name>
    <name type="common">Panamanian leafcutter ant</name>
    <name type="synonym">Acromyrmex octospinosus echinatior</name>
    <dbReference type="NCBI Taxonomy" id="103372"/>
    <lineage>
        <taxon>Eukaryota</taxon>
        <taxon>Metazoa</taxon>
        <taxon>Ecdysozoa</taxon>
        <taxon>Arthropoda</taxon>
        <taxon>Hexapoda</taxon>
        <taxon>Insecta</taxon>
        <taxon>Pterygota</taxon>
        <taxon>Neoptera</taxon>
        <taxon>Endopterygota</taxon>
        <taxon>Hymenoptera</taxon>
        <taxon>Apocrita</taxon>
        <taxon>Aculeata</taxon>
        <taxon>Formicoidea</taxon>
        <taxon>Formicidae</taxon>
        <taxon>Myrmicinae</taxon>
        <taxon>Acromyrmex</taxon>
    </lineage>
</organism>
<gene>
    <name evidence="1" type="ORF">G5I_00683</name>
</gene>
<dbReference type="InParanoid" id="F4W5I6"/>
<dbReference type="Proteomes" id="UP000007755">
    <property type="component" value="Unassembled WGS sequence"/>
</dbReference>